<dbReference type="RefSeq" id="XP_033686417.1">
    <property type="nucleotide sequence ID" value="XM_033833158.1"/>
</dbReference>
<feature type="signal peptide" evidence="7">
    <location>
        <begin position="1"/>
        <end position="21"/>
    </location>
</feature>
<evidence type="ECO:0000256" key="1">
    <source>
        <dbReference type="ARBA" id="ARBA00009431"/>
    </source>
</evidence>
<keyword evidence="9" id="KW-1185">Reference proteome</keyword>
<dbReference type="AlphaFoldDB" id="A0A6A6IPI3"/>
<keyword evidence="2 8" id="KW-0121">Carboxypeptidase</keyword>
<keyword evidence="6" id="KW-0325">Glycoprotein</keyword>
<evidence type="ECO:0000256" key="2">
    <source>
        <dbReference type="ARBA" id="ARBA00022645"/>
    </source>
</evidence>
<name>A0A6A6IPI3_9PLEO</name>
<evidence type="ECO:0000256" key="7">
    <source>
        <dbReference type="SAM" id="SignalP"/>
    </source>
</evidence>
<dbReference type="GO" id="GO:0000324">
    <property type="term" value="C:fungal-type vacuole"/>
    <property type="evidence" value="ECO:0007669"/>
    <property type="project" value="TreeGrafter"/>
</dbReference>
<gene>
    <name evidence="8" type="ORF">BU26DRAFT_563352</name>
</gene>
<dbReference type="GeneID" id="54586488"/>
<proteinExistence type="inferred from homology"/>
<organism evidence="8 9">
    <name type="scientific">Trematosphaeria pertusa</name>
    <dbReference type="NCBI Taxonomy" id="390896"/>
    <lineage>
        <taxon>Eukaryota</taxon>
        <taxon>Fungi</taxon>
        <taxon>Dikarya</taxon>
        <taxon>Ascomycota</taxon>
        <taxon>Pezizomycotina</taxon>
        <taxon>Dothideomycetes</taxon>
        <taxon>Pleosporomycetidae</taxon>
        <taxon>Pleosporales</taxon>
        <taxon>Massarineae</taxon>
        <taxon>Trematosphaeriaceae</taxon>
        <taxon>Trematosphaeria</taxon>
    </lineage>
</organism>
<evidence type="ECO:0000256" key="5">
    <source>
        <dbReference type="ARBA" id="ARBA00022801"/>
    </source>
</evidence>
<dbReference type="GO" id="GO:0006508">
    <property type="term" value="P:proteolysis"/>
    <property type="evidence" value="ECO:0007669"/>
    <property type="project" value="UniProtKB-KW"/>
</dbReference>
<dbReference type="Gene3D" id="3.40.50.1820">
    <property type="entry name" value="alpha/beta hydrolase"/>
    <property type="match status" value="1"/>
</dbReference>
<evidence type="ECO:0000256" key="6">
    <source>
        <dbReference type="ARBA" id="ARBA00023180"/>
    </source>
</evidence>
<protein>
    <submittedName>
        <fullName evidence="8">Putative carboxypeptidase S1</fullName>
    </submittedName>
</protein>
<dbReference type="GO" id="GO:0004185">
    <property type="term" value="F:serine-type carboxypeptidase activity"/>
    <property type="evidence" value="ECO:0007669"/>
    <property type="project" value="InterPro"/>
</dbReference>
<sequence length="598" mass="65797">MPLLQLVVICTLVVLCSLAEADRVFKESQSGPGTSIEYRKTSICETTPNVPSYAGYVHLTSPSIRDLQGSQPFNVSTFFWYFSARRNASTAPLVLYLAGGPGQSSTYSALTENGPCYALANGNSTMLNPFSFNDRVNVLYVDQPNQVGFSHDEVVEGVLDVLDGSILPGPAEESTTRIAGKFASQKPEATVNTTALAAKTMWYFLQTWLAEFEEYHGPKNTLKIWGHSYGGAFAASLATHVLHQNARISNGTLPCTRYRPIHVPAIGFTNGFLDLEAQVMSYATYAYNNTYGFQIYDDATYNHVLDSITRSGGCVDGIHKCRAAKAQFDPDDIGNDLTANAICAEVGKFCFENVLGPFYALANVSEFDIAAPKANPYPPMWAANFLNQPWVRKELGVPDGLNFTLVSKTVKNNFLATADMVRYEGGQDLTFLLNEGVQVAMVYGDRDWKCSWLGAQNLTLSLPWTSHGPFAAAPYINLTLSPPSQLRTTAIVRQHTLLSFARVFQSGHSPSWYSPLTTQTVFTRAMLGKDIPWGVHDTEDFVRYEEQRLPGWWEELPTGTVETQCSLWNTGTSCTEAQKQALANGTAKVVDWRVVSPS</sequence>
<evidence type="ECO:0000313" key="8">
    <source>
        <dbReference type="EMBL" id="KAF2251413.1"/>
    </source>
</evidence>
<keyword evidence="4 7" id="KW-0732">Signal</keyword>
<dbReference type="SUPFAM" id="SSF53474">
    <property type="entry name" value="alpha/beta-Hydrolases"/>
    <property type="match status" value="1"/>
</dbReference>
<dbReference type="PANTHER" id="PTHR11802:SF189">
    <property type="entry name" value="CARBOXYPEPTIDASE"/>
    <property type="match status" value="1"/>
</dbReference>
<evidence type="ECO:0000313" key="9">
    <source>
        <dbReference type="Proteomes" id="UP000800094"/>
    </source>
</evidence>
<feature type="chain" id="PRO_5025485962" evidence="7">
    <location>
        <begin position="22"/>
        <end position="598"/>
    </location>
</feature>
<dbReference type="InterPro" id="IPR001563">
    <property type="entry name" value="Peptidase_S10"/>
</dbReference>
<keyword evidence="5" id="KW-0378">Hydrolase</keyword>
<dbReference type="PANTHER" id="PTHR11802">
    <property type="entry name" value="SERINE PROTEASE FAMILY S10 SERINE CARBOXYPEPTIDASE"/>
    <property type="match status" value="1"/>
</dbReference>
<evidence type="ECO:0000256" key="3">
    <source>
        <dbReference type="ARBA" id="ARBA00022670"/>
    </source>
</evidence>
<evidence type="ECO:0000256" key="4">
    <source>
        <dbReference type="ARBA" id="ARBA00022729"/>
    </source>
</evidence>
<dbReference type="Proteomes" id="UP000800094">
    <property type="component" value="Unassembled WGS sequence"/>
</dbReference>
<comment type="similarity">
    <text evidence="1">Belongs to the peptidase S10 family.</text>
</comment>
<accession>A0A6A6IPI3</accession>
<keyword evidence="3" id="KW-0645">Protease</keyword>
<dbReference type="InterPro" id="IPR029058">
    <property type="entry name" value="AB_hydrolase_fold"/>
</dbReference>
<reference evidence="8" key="1">
    <citation type="journal article" date="2020" name="Stud. Mycol.">
        <title>101 Dothideomycetes genomes: a test case for predicting lifestyles and emergence of pathogens.</title>
        <authorList>
            <person name="Haridas S."/>
            <person name="Albert R."/>
            <person name="Binder M."/>
            <person name="Bloem J."/>
            <person name="Labutti K."/>
            <person name="Salamov A."/>
            <person name="Andreopoulos B."/>
            <person name="Baker S."/>
            <person name="Barry K."/>
            <person name="Bills G."/>
            <person name="Bluhm B."/>
            <person name="Cannon C."/>
            <person name="Castanera R."/>
            <person name="Culley D."/>
            <person name="Daum C."/>
            <person name="Ezra D."/>
            <person name="Gonzalez J."/>
            <person name="Henrissat B."/>
            <person name="Kuo A."/>
            <person name="Liang C."/>
            <person name="Lipzen A."/>
            <person name="Lutzoni F."/>
            <person name="Magnuson J."/>
            <person name="Mondo S."/>
            <person name="Nolan M."/>
            <person name="Ohm R."/>
            <person name="Pangilinan J."/>
            <person name="Park H.-J."/>
            <person name="Ramirez L."/>
            <person name="Alfaro M."/>
            <person name="Sun H."/>
            <person name="Tritt A."/>
            <person name="Yoshinaga Y."/>
            <person name="Zwiers L.-H."/>
            <person name="Turgeon B."/>
            <person name="Goodwin S."/>
            <person name="Spatafora J."/>
            <person name="Crous P."/>
            <person name="Grigoriev I."/>
        </authorList>
    </citation>
    <scope>NUCLEOTIDE SEQUENCE</scope>
    <source>
        <strain evidence="8">CBS 122368</strain>
    </source>
</reference>
<dbReference type="Pfam" id="PF00450">
    <property type="entry name" value="Peptidase_S10"/>
    <property type="match status" value="1"/>
</dbReference>
<dbReference type="OrthoDB" id="443318at2759"/>
<dbReference type="EMBL" id="ML987193">
    <property type="protein sequence ID" value="KAF2251413.1"/>
    <property type="molecule type" value="Genomic_DNA"/>
</dbReference>